<reference evidence="1 2" key="1">
    <citation type="journal article" date="2015" name="Proc. Natl. Acad. Sci. U.S.A.">
        <title>The resurrection genome of Boea hygrometrica: A blueprint for survival of dehydration.</title>
        <authorList>
            <person name="Xiao L."/>
            <person name="Yang G."/>
            <person name="Zhang L."/>
            <person name="Yang X."/>
            <person name="Zhao S."/>
            <person name="Ji Z."/>
            <person name="Zhou Q."/>
            <person name="Hu M."/>
            <person name="Wang Y."/>
            <person name="Chen M."/>
            <person name="Xu Y."/>
            <person name="Jin H."/>
            <person name="Xiao X."/>
            <person name="Hu G."/>
            <person name="Bao F."/>
            <person name="Hu Y."/>
            <person name="Wan P."/>
            <person name="Li L."/>
            <person name="Deng X."/>
            <person name="Kuang T."/>
            <person name="Xiang C."/>
            <person name="Zhu J.K."/>
            <person name="Oliver M.J."/>
            <person name="He Y."/>
        </authorList>
    </citation>
    <scope>NUCLEOTIDE SEQUENCE [LARGE SCALE GENOMIC DNA]</scope>
    <source>
        <strain evidence="2">cv. XS01</strain>
    </source>
</reference>
<dbReference type="Proteomes" id="UP000250235">
    <property type="component" value="Unassembled WGS sequence"/>
</dbReference>
<evidence type="ECO:0000313" key="2">
    <source>
        <dbReference type="Proteomes" id="UP000250235"/>
    </source>
</evidence>
<accession>A0A2Z7D841</accession>
<sequence>MLLSSRVNRSCSIQLRRAKPAHTRSDSTNQLTTCTAVQLAATGQIMQCPTYDYQEARNTLRSQHLSLEQLATVSTARDLRSAQSIQLSLRSTERRTVKEGGRRGRATRHTKEVVHWAVVCECARQYLECAHDDSVINQCHTRVRVPPSLVATLLKPYVVPLSFHLLEIEEELPWVETQAIIQ</sequence>
<gene>
    <name evidence="1" type="ORF">F511_33174</name>
</gene>
<keyword evidence="2" id="KW-1185">Reference proteome</keyword>
<dbReference type="AlphaFoldDB" id="A0A2Z7D841"/>
<dbReference type="EMBL" id="KQ990562">
    <property type="protein sequence ID" value="KZV53021.1"/>
    <property type="molecule type" value="Genomic_DNA"/>
</dbReference>
<proteinExistence type="predicted"/>
<organism evidence="1 2">
    <name type="scientific">Dorcoceras hygrometricum</name>
    <dbReference type="NCBI Taxonomy" id="472368"/>
    <lineage>
        <taxon>Eukaryota</taxon>
        <taxon>Viridiplantae</taxon>
        <taxon>Streptophyta</taxon>
        <taxon>Embryophyta</taxon>
        <taxon>Tracheophyta</taxon>
        <taxon>Spermatophyta</taxon>
        <taxon>Magnoliopsida</taxon>
        <taxon>eudicotyledons</taxon>
        <taxon>Gunneridae</taxon>
        <taxon>Pentapetalae</taxon>
        <taxon>asterids</taxon>
        <taxon>lamiids</taxon>
        <taxon>Lamiales</taxon>
        <taxon>Gesneriaceae</taxon>
        <taxon>Didymocarpoideae</taxon>
        <taxon>Trichosporeae</taxon>
        <taxon>Loxocarpinae</taxon>
        <taxon>Dorcoceras</taxon>
    </lineage>
</organism>
<evidence type="ECO:0000313" key="1">
    <source>
        <dbReference type="EMBL" id="KZV53021.1"/>
    </source>
</evidence>
<protein>
    <submittedName>
        <fullName evidence="1">Synaptonemal complex protein 1-like</fullName>
    </submittedName>
</protein>
<name>A0A2Z7D841_9LAMI</name>